<feature type="domain" description="NYN" evidence="1">
    <location>
        <begin position="11"/>
        <end position="169"/>
    </location>
</feature>
<evidence type="ECO:0000259" key="1">
    <source>
        <dbReference type="Pfam" id="PF01936"/>
    </source>
</evidence>
<dbReference type="CDD" id="cd18722">
    <property type="entry name" value="PIN_NicB-like"/>
    <property type="match status" value="1"/>
</dbReference>
<dbReference type="GeneID" id="98646023"/>
<dbReference type="PANTHER" id="PTHR35458:SF8">
    <property type="entry name" value="SLR0650 PROTEIN"/>
    <property type="match status" value="1"/>
</dbReference>
<dbReference type="InterPro" id="IPR047140">
    <property type="entry name" value="LabA"/>
</dbReference>
<proteinExistence type="predicted"/>
<sequence>MSEEIKSKKQRTVIYIDGFNLYFGMKDNGWKRYYWLDLWKFGEAISQDREVISVKYFTAIVSKPAAKNVRQRKFISAQKTLNNPPDIIKGKYYSKTKHCLSCEEPYERHEEKMTDVNIATHLVNDAWLDLYDVAIVVSGDSDLSTPIRTVNNQFEDKKVIVGFPPNRHSKQLKGLGSWFPIHESTFKKCQLPDVIEREGKQALTRPDRWK</sequence>
<name>A0ABX5YIL8_9PLAN</name>
<reference evidence="2 3" key="1">
    <citation type="submission" date="2019-08" db="EMBL/GenBank/DDBJ databases">
        <title>Deep-cultivation of Planctomycetes and their phenomic and genomic characterization uncovers novel biology.</title>
        <authorList>
            <person name="Wiegand S."/>
            <person name="Jogler M."/>
            <person name="Boedeker C."/>
            <person name="Pinto D."/>
            <person name="Vollmers J."/>
            <person name="Rivas-Marin E."/>
            <person name="Kohn T."/>
            <person name="Peeters S.H."/>
            <person name="Heuer A."/>
            <person name="Rast P."/>
            <person name="Oberbeckmann S."/>
            <person name="Bunk B."/>
            <person name="Jeske O."/>
            <person name="Meyerdierks A."/>
            <person name="Storesund J.E."/>
            <person name="Kallscheuer N."/>
            <person name="Luecker S."/>
            <person name="Lage O.M."/>
            <person name="Pohl T."/>
            <person name="Merkel B.J."/>
            <person name="Hornburger P."/>
            <person name="Mueller R.-W."/>
            <person name="Bruemmer F."/>
            <person name="Labrenz M."/>
            <person name="Spormann A.M."/>
            <person name="Op den Camp H."/>
            <person name="Overmann J."/>
            <person name="Amann R."/>
            <person name="Jetten M.S.M."/>
            <person name="Mascher T."/>
            <person name="Medema M.H."/>
            <person name="Devos D.P."/>
            <person name="Kaster A.-K."/>
            <person name="Ovreas L."/>
            <person name="Rohde M."/>
            <person name="Galperin M.Y."/>
            <person name="Jogler C."/>
        </authorList>
    </citation>
    <scope>NUCLEOTIDE SEQUENCE [LARGE SCALE GENOMIC DNA]</scope>
    <source>
        <strain evidence="2 3">DSM 8797</strain>
    </source>
</reference>
<dbReference type="RefSeq" id="WP_002649495.1">
    <property type="nucleotide sequence ID" value="NZ_CP042910.1"/>
</dbReference>
<accession>A0ABX5YIL8</accession>
<dbReference type="InterPro" id="IPR021139">
    <property type="entry name" value="NYN"/>
</dbReference>
<evidence type="ECO:0000313" key="3">
    <source>
        <dbReference type="Proteomes" id="UP000322887"/>
    </source>
</evidence>
<keyword evidence="3" id="KW-1185">Reference proteome</keyword>
<dbReference type="EMBL" id="CP042910">
    <property type="protein sequence ID" value="QEG15545.1"/>
    <property type="molecule type" value="Genomic_DNA"/>
</dbReference>
<dbReference type="GO" id="GO:0016491">
    <property type="term" value="F:oxidoreductase activity"/>
    <property type="evidence" value="ECO:0007669"/>
    <property type="project" value="UniProtKB-KW"/>
</dbReference>
<dbReference type="Pfam" id="PF01936">
    <property type="entry name" value="NYN"/>
    <property type="match status" value="1"/>
</dbReference>
<dbReference type="Proteomes" id="UP000322887">
    <property type="component" value="Chromosome"/>
</dbReference>
<protein>
    <submittedName>
        <fullName evidence="2">6-hydroxy-3-succinoylpyridine 3-monooxygenase HspA</fullName>
        <ecNumber evidence="2">1.14.13.163</ecNumber>
    </submittedName>
</protein>
<dbReference type="EC" id="1.14.13.163" evidence="2"/>
<evidence type="ECO:0000313" key="2">
    <source>
        <dbReference type="EMBL" id="QEG15545.1"/>
    </source>
</evidence>
<organism evidence="2 3">
    <name type="scientific">Gimesia maris</name>
    <dbReference type="NCBI Taxonomy" id="122"/>
    <lineage>
        <taxon>Bacteria</taxon>
        <taxon>Pseudomonadati</taxon>
        <taxon>Planctomycetota</taxon>
        <taxon>Planctomycetia</taxon>
        <taxon>Planctomycetales</taxon>
        <taxon>Planctomycetaceae</taxon>
        <taxon>Gimesia</taxon>
    </lineage>
</organism>
<dbReference type="PANTHER" id="PTHR35458">
    <property type="entry name" value="SLR0755 PROTEIN"/>
    <property type="match status" value="1"/>
</dbReference>
<dbReference type="Gene3D" id="3.40.50.1010">
    <property type="entry name" value="5'-nuclease"/>
    <property type="match status" value="1"/>
</dbReference>
<keyword evidence="2" id="KW-0560">Oxidoreductase</keyword>
<gene>
    <name evidence="2" type="primary">nicB</name>
    <name evidence="2" type="ORF">GmarT_13860</name>
</gene>